<sequence length="477" mass="53632">MNKNTIVAALLPACLLLCIALLGTSCANIIPPTGGPKDTLPPVLIVATPADSSLHFNVKKITLNFDEYVTADNPTENVVIWPNPVVQPEITSKLRTVTIKLKDTLEPNMTYTINFGKSLKDINEGNADSAFRYVFSTGTRLDDNKLNGKVLLAQSGKVDSTLIVVLQRNLNDTAIKKLPPRYYTKLDSKGNFYFYNLPTDSFNVFALPNDYTKRYDDSTKLFAFLNHPVYLNDTTSAVTLYAYAEFKAEEKKTTLPNTNDNVPRKGAKKIEDSTLKMTNSLESERQDFLGNLVLTFSDTLKTVDSTKIRFTDTNYVGLPGMRLTLDSTATRLIVSYPWKPNTAYALTIDSNAVADSSGRILETNDTLQFTTMKESDYGSIRLRFQNLDTALHPVLQILQNDEIIEAISLTSYEWYRKFFRPGEYDLRMLYDTNRNGVWDPGSYNEKKQPEIVRSVTTKEGGKISVKANLDRVYNITL</sequence>
<accession>A0A4U3LCZ5</accession>
<protein>
    <recommendedName>
        <fullName evidence="3">SbsA Ig-like domain-containing protein</fullName>
    </recommendedName>
</protein>
<dbReference type="InterPro" id="IPR032812">
    <property type="entry name" value="SbsA_Ig"/>
</dbReference>
<comment type="caution">
    <text evidence="4">The sequence shown here is derived from an EMBL/GenBank/DDBJ whole genome shotgun (WGS) entry which is preliminary data.</text>
</comment>
<feature type="domain" description="SbsA Ig-like" evidence="3">
    <location>
        <begin position="38"/>
        <end position="137"/>
    </location>
</feature>
<feature type="signal peptide" evidence="2">
    <location>
        <begin position="1"/>
        <end position="27"/>
    </location>
</feature>
<feature type="chain" id="PRO_5020366763" description="SbsA Ig-like domain-containing protein" evidence="2">
    <location>
        <begin position="28"/>
        <end position="477"/>
    </location>
</feature>
<dbReference type="PROSITE" id="PS51257">
    <property type="entry name" value="PROKAR_LIPOPROTEIN"/>
    <property type="match status" value="1"/>
</dbReference>
<organism evidence="4 5">
    <name type="scientific">Ilyomonas limi</name>
    <dbReference type="NCBI Taxonomy" id="2575867"/>
    <lineage>
        <taxon>Bacteria</taxon>
        <taxon>Pseudomonadati</taxon>
        <taxon>Bacteroidota</taxon>
        <taxon>Chitinophagia</taxon>
        <taxon>Chitinophagales</taxon>
        <taxon>Chitinophagaceae</taxon>
        <taxon>Ilyomonas</taxon>
    </lineage>
</organism>
<dbReference type="Pfam" id="PF13205">
    <property type="entry name" value="Big_5"/>
    <property type="match status" value="2"/>
</dbReference>
<name>A0A4U3LCZ5_9BACT</name>
<evidence type="ECO:0000259" key="3">
    <source>
        <dbReference type="Pfam" id="PF13205"/>
    </source>
</evidence>
<evidence type="ECO:0000313" key="4">
    <source>
        <dbReference type="EMBL" id="TKK71946.1"/>
    </source>
</evidence>
<reference evidence="4 5" key="1">
    <citation type="submission" date="2019-05" db="EMBL/GenBank/DDBJ databases">
        <title>Panacibacter sp. strain 17mud1-8 Genome sequencing and assembly.</title>
        <authorList>
            <person name="Chhetri G."/>
        </authorList>
    </citation>
    <scope>NUCLEOTIDE SEQUENCE [LARGE SCALE GENOMIC DNA]</scope>
    <source>
        <strain evidence="4 5">17mud1-8</strain>
    </source>
</reference>
<keyword evidence="1 2" id="KW-0732">Signal</keyword>
<evidence type="ECO:0000256" key="2">
    <source>
        <dbReference type="SAM" id="SignalP"/>
    </source>
</evidence>
<proteinExistence type="predicted"/>
<dbReference type="RefSeq" id="WP_137260186.1">
    <property type="nucleotide sequence ID" value="NZ_SZQL01000001.1"/>
</dbReference>
<dbReference type="AlphaFoldDB" id="A0A4U3LCZ5"/>
<evidence type="ECO:0000313" key="5">
    <source>
        <dbReference type="Proteomes" id="UP000305848"/>
    </source>
</evidence>
<dbReference type="Proteomes" id="UP000305848">
    <property type="component" value="Unassembled WGS sequence"/>
</dbReference>
<evidence type="ECO:0000256" key="1">
    <source>
        <dbReference type="ARBA" id="ARBA00022729"/>
    </source>
</evidence>
<gene>
    <name evidence="4" type="ORF">FC093_02735</name>
</gene>
<feature type="domain" description="SbsA Ig-like" evidence="3">
    <location>
        <begin position="256"/>
        <end position="371"/>
    </location>
</feature>
<dbReference type="EMBL" id="SZQL01000001">
    <property type="protein sequence ID" value="TKK71946.1"/>
    <property type="molecule type" value="Genomic_DNA"/>
</dbReference>
<keyword evidence="5" id="KW-1185">Reference proteome</keyword>
<dbReference type="OrthoDB" id="9809989at2"/>